<accession>A0ABP8DK21</accession>
<name>A0ABP8DK21_9ACTN</name>
<dbReference type="EMBL" id="BAABAT010000029">
    <property type="protein sequence ID" value="GAA4257908.1"/>
    <property type="molecule type" value="Genomic_DNA"/>
</dbReference>
<reference evidence="2" key="1">
    <citation type="journal article" date="2019" name="Int. J. Syst. Evol. Microbiol.">
        <title>The Global Catalogue of Microorganisms (GCM) 10K type strain sequencing project: providing services to taxonomists for standard genome sequencing and annotation.</title>
        <authorList>
            <consortium name="The Broad Institute Genomics Platform"/>
            <consortium name="The Broad Institute Genome Sequencing Center for Infectious Disease"/>
            <person name="Wu L."/>
            <person name="Ma J."/>
        </authorList>
    </citation>
    <scope>NUCLEOTIDE SEQUENCE [LARGE SCALE GENOMIC DNA]</scope>
    <source>
        <strain evidence="2">JCM 17441</strain>
    </source>
</reference>
<organism evidence="1 2">
    <name type="scientific">Dactylosporangium darangshiense</name>
    <dbReference type="NCBI Taxonomy" id="579108"/>
    <lineage>
        <taxon>Bacteria</taxon>
        <taxon>Bacillati</taxon>
        <taxon>Actinomycetota</taxon>
        <taxon>Actinomycetes</taxon>
        <taxon>Micromonosporales</taxon>
        <taxon>Micromonosporaceae</taxon>
        <taxon>Dactylosporangium</taxon>
    </lineage>
</organism>
<comment type="caution">
    <text evidence="1">The sequence shown here is derived from an EMBL/GenBank/DDBJ whole genome shotgun (WGS) entry which is preliminary data.</text>
</comment>
<dbReference type="Proteomes" id="UP001500620">
    <property type="component" value="Unassembled WGS sequence"/>
</dbReference>
<gene>
    <name evidence="1" type="ORF">GCM10022255_076540</name>
</gene>
<keyword evidence="2" id="KW-1185">Reference proteome</keyword>
<evidence type="ECO:0000313" key="2">
    <source>
        <dbReference type="Proteomes" id="UP001500620"/>
    </source>
</evidence>
<protein>
    <submittedName>
        <fullName evidence="1">Uncharacterized protein</fullName>
    </submittedName>
</protein>
<evidence type="ECO:0000313" key="1">
    <source>
        <dbReference type="EMBL" id="GAA4257908.1"/>
    </source>
</evidence>
<sequence length="145" mass="14860">MVDGDRGTGRVGAGVGLVPVRAGDEVHALGPAHDGRVPLDPQQPALRVADRHQVVAVLGEAAEQVAEQRQHVAQRVRAAVVLQLIVVQADRDRGVGVEAAGGAAPPRVGDHLAHLPADAAAAEERVPGAAVLADPLARIGPRGQR</sequence>
<proteinExistence type="predicted"/>